<comment type="caution">
    <text evidence="2">The sequence shown here is derived from an EMBL/GenBank/DDBJ whole genome shotgun (WGS) entry which is preliminary data.</text>
</comment>
<reference evidence="2" key="1">
    <citation type="submission" date="2024-01" db="EMBL/GenBank/DDBJ databases">
        <title>First draft genome sequence data of TA4-1, the type strain of Gram-positive actinobacterium Streptomyces chiangmaiensis.</title>
        <authorList>
            <person name="Yasawong M."/>
            <person name="Nantapong N."/>
        </authorList>
    </citation>
    <scope>NUCLEOTIDE SEQUENCE</scope>
    <source>
        <strain evidence="2">TA4-1</strain>
    </source>
</reference>
<organism evidence="2 3">
    <name type="scientific">Streptomyces chiangmaiensis</name>
    <dbReference type="NCBI Taxonomy" id="766497"/>
    <lineage>
        <taxon>Bacteria</taxon>
        <taxon>Bacillati</taxon>
        <taxon>Actinomycetota</taxon>
        <taxon>Actinomycetes</taxon>
        <taxon>Kitasatosporales</taxon>
        <taxon>Streptomycetaceae</taxon>
        <taxon>Streptomyces</taxon>
    </lineage>
</organism>
<evidence type="ECO:0000256" key="1">
    <source>
        <dbReference type="SAM" id="MobiDB-lite"/>
    </source>
</evidence>
<dbReference type="RefSeq" id="WP_329511202.1">
    <property type="nucleotide sequence ID" value="NZ_BAAAYZ010000232.1"/>
</dbReference>
<dbReference type="Proteomes" id="UP001333996">
    <property type="component" value="Unassembled WGS sequence"/>
</dbReference>
<proteinExistence type="predicted"/>
<accession>A0ABU7FUM7</accession>
<feature type="region of interest" description="Disordered" evidence="1">
    <location>
        <begin position="1"/>
        <end position="29"/>
    </location>
</feature>
<dbReference type="EMBL" id="JAYWVC010000181">
    <property type="protein sequence ID" value="MED7826809.1"/>
    <property type="molecule type" value="Genomic_DNA"/>
</dbReference>
<protein>
    <submittedName>
        <fullName evidence="2">Uncharacterized protein</fullName>
    </submittedName>
</protein>
<keyword evidence="3" id="KW-1185">Reference proteome</keyword>
<evidence type="ECO:0000313" key="2">
    <source>
        <dbReference type="EMBL" id="MED7826809.1"/>
    </source>
</evidence>
<name>A0ABU7FUM7_9ACTN</name>
<gene>
    <name evidence="2" type="ORF">VXC91_33935</name>
</gene>
<evidence type="ECO:0000313" key="3">
    <source>
        <dbReference type="Proteomes" id="UP001333996"/>
    </source>
</evidence>
<sequence length="66" mass="7617">MSQKNTPGPVGRARGQKDQRASGRLPLYRRPNRYGLSRAELRRELARCHQRGFQLSELHTVFWGAP</sequence>